<feature type="transmembrane region" description="Helical" evidence="14">
    <location>
        <begin position="20"/>
        <end position="42"/>
    </location>
</feature>
<comment type="catalytic activity">
    <reaction evidence="1">
        <text>S-ubiquitinyl-[E2 ubiquitin-conjugating enzyme]-L-cysteine + [acceptor protein]-L-lysine = [E2 ubiquitin-conjugating enzyme]-L-cysteine + N(6)-ubiquitinyl-[acceptor protein]-L-lysine.</text>
        <dbReference type="EC" id="2.3.2.27"/>
    </reaction>
</comment>
<protein>
    <recommendedName>
        <fullName evidence="4">RING-type E3 ubiquitin transferase</fullName>
        <ecNumber evidence="4">2.3.2.27</ecNumber>
    </recommendedName>
</protein>
<evidence type="ECO:0000256" key="7">
    <source>
        <dbReference type="ARBA" id="ARBA00022723"/>
    </source>
</evidence>
<evidence type="ECO:0000256" key="1">
    <source>
        <dbReference type="ARBA" id="ARBA00000900"/>
    </source>
</evidence>
<evidence type="ECO:0000256" key="13">
    <source>
        <dbReference type="PROSITE-ProRule" id="PRU00175"/>
    </source>
</evidence>
<organism evidence="16 17">
    <name type="scientific">Ceratopteris richardii</name>
    <name type="common">Triangle waterfern</name>
    <dbReference type="NCBI Taxonomy" id="49495"/>
    <lineage>
        <taxon>Eukaryota</taxon>
        <taxon>Viridiplantae</taxon>
        <taxon>Streptophyta</taxon>
        <taxon>Embryophyta</taxon>
        <taxon>Tracheophyta</taxon>
        <taxon>Polypodiopsida</taxon>
        <taxon>Polypodiidae</taxon>
        <taxon>Polypodiales</taxon>
        <taxon>Pteridineae</taxon>
        <taxon>Pteridaceae</taxon>
        <taxon>Parkerioideae</taxon>
        <taxon>Ceratopteris</taxon>
    </lineage>
</organism>
<dbReference type="PROSITE" id="PS50089">
    <property type="entry name" value="ZF_RING_2"/>
    <property type="match status" value="1"/>
</dbReference>
<keyword evidence="8 13" id="KW-0863">Zinc-finger</keyword>
<evidence type="ECO:0000256" key="9">
    <source>
        <dbReference type="ARBA" id="ARBA00022786"/>
    </source>
</evidence>
<evidence type="ECO:0000313" key="17">
    <source>
        <dbReference type="Proteomes" id="UP000825935"/>
    </source>
</evidence>
<keyword evidence="7" id="KW-0479">Metal-binding</keyword>
<comment type="pathway">
    <text evidence="3">Protein modification; protein ubiquitination.</text>
</comment>
<keyword evidence="5" id="KW-0808">Transferase</keyword>
<reference evidence="16" key="1">
    <citation type="submission" date="2021-08" db="EMBL/GenBank/DDBJ databases">
        <title>WGS assembly of Ceratopteris richardii.</title>
        <authorList>
            <person name="Marchant D.B."/>
            <person name="Chen G."/>
            <person name="Jenkins J."/>
            <person name="Shu S."/>
            <person name="Leebens-Mack J."/>
            <person name="Grimwood J."/>
            <person name="Schmutz J."/>
            <person name="Soltis P."/>
            <person name="Soltis D."/>
            <person name="Chen Z.-H."/>
        </authorList>
    </citation>
    <scope>NUCLEOTIDE SEQUENCE</scope>
    <source>
        <strain evidence="16">Whitten #5841</strain>
        <tissue evidence="16">Leaf</tissue>
    </source>
</reference>
<evidence type="ECO:0000256" key="6">
    <source>
        <dbReference type="ARBA" id="ARBA00022692"/>
    </source>
</evidence>
<keyword evidence="12 14" id="KW-0472">Membrane</keyword>
<dbReference type="AlphaFoldDB" id="A0A8T2QWA5"/>
<dbReference type="InterPro" id="IPR013083">
    <property type="entry name" value="Znf_RING/FYVE/PHD"/>
</dbReference>
<comment type="subcellular location">
    <subcellularLocation>
        <location evidence="2">Membrane</location>
        <topology evidence="2">Single-pass membrane protein</topology>
    </subcellularLocation>
</comment>
<dbReference type="EMBL" id="CM035436">
    <property type="protein sequence ID" value="KAH7288382.1"/>
    <property type="molecule type" value="Genomic_DNA"/>
</dbReference>
<dbReference type="SMART" id="SM00184">
    <property type="entry name" value="RING"/>
    <property type="match status" value="1"/>
</dbReference>
<dbReference type="GO" id="GO:0008270">
    <property type="term" value="F:zinc ion binding"/>
    <property type="evidence" value="ECO:0007669"/>
    <property type="project" value="UniProtKB-KW"/>
</dbReference>
<dbReference type="InterPro" id="IPR044600">
    <property type="entry name" value="ATL1/ATL16-like"/>
</dbReference>
<evidence type="ECO:0000256" key="14">
    <source>
        <dbReference type="SAM" id="Phobius"/>
    </source>
</evidence>
<feature type="domain" description="RING-type" evidence="15">
    <location>
        <begin position="95"/>
        <end position="137"/>
    </location>
</feature>
<proteinExistence type="predicted"/>
<dbReference type="Pfam" id="PF13639">
    <property type="entry name" value="zf-RING_2"/>
    <property type="match status" value="1"/>
</dbReference>
<gene>
    <name evidence="16" type="ORF">KP509_31G024600</name>
</gene>
<evidence type="ECO:0000259" key="15">
    <source>
        <dbReference type="PROSITE" id="PS50089"/>
    </source>
</evidence>
<keyword evidence="17" id="KW-1185">Reference proteome</keyword>
<dbReference type="EC" id="2.3.2.27" evidence="4"/>
<evidence type="ECO:0000256" key="12">
    <source>
        <dbReference type="ARBA" id="ARBA00023136"/>
    </source>
</evidence>
<evidence type="ECO:0000256" key="4">
    <source>
        <dbReference type="ARBA" id="ARBA00012483"/>
    </source>
</evidence>
<dbReference type="Gene3D" id="3.30.40.10">
    <property type="entry name" value="Zinc/RING finger domain, C3HC4 (zinc finger)"/>
    <property type="match status" value="1"/>
</dbReference>
<evidence type="ECO:0000256" key="5">
    <source>
        <dbReference type="ARBA" id="ARBA00022679"/>
    </source>
</evidence>
<dbReference type="GO" id="GO:0061630">
    <property type="term" value="F:ubiquitin protein ligase activity"/>
    <property type="evidence" value="ECO:0007669"/>
    <property type="project" value="UniProtKB-EC"/>
</dbReference>
<evidence type="ECO:0000256" key="8">
    <source>
        <dbReference type="ARBA" id="ARBA00022771"/>
    </source>
</evidence>
<sequence>MSDMETSPPVLDERLFTARVILVSVTVFILVMILVLLLYIYAHRCRRSSMVITSRPVSARRYVTVLGRHEGLEQDIINRLPTFVCETSVRSLPECAICLSNFQGNERGRLLPSCGHVFHTKCIDVWLFSQSTCPLCRTAVRTLSSNGERQQATQVMKLLLAAGILQDVEQADGGATLAVQSPSFSDTHRLEGDQSRGCPRSEKFCCAIGGYVESLEFIGLRCRQISLS</sequence>
<dbReference type="OrthoDB" id="8062037at2759"/>
<dbReference type="PANTHER" id="PTHR46913:SF1">
    <property type="entry name" value="RING-H2 FINGER PROTEIN ATL16"/>
    <property type="match status" value="1"/>
</dbReference>
<evidence type="ECO:0000256" key="10">
    <source>
        <dbReference type="ARBA" id="ARBA00022833"/>
    </source>
</evidence>
<keyword evidence="6 14" id="KW-0812">Transmembrane</keyword>
<keyword evidence="10" id="KW-0862">Zinc</keyword>
<dbReference type="CDD" id="cd16461">
    <property type="entry name" value="RING-H2_EL5-like"/>
    <property type="match status" value="1"/>
</dbReference>
<dbReference type="GO" id="GO:0016020">
    <property type="term" value="C:membrane"/>
    <property type="evidence" value="ECO:0007669"/>
    <property type="project" value="UniProtKB-SubCell"/>
</dbReference>
<name>A0A8T2QWA5_CERRI</name>
<evidence type="ECO:0000256" key="2">
    <source>
        <dbReference type="ARBA" id="ARBA00004167"/>
    </source>
</evidence>
<dbReference type="SUPFAM" id="SSF57850">
    <property type="entry name" value="RING/U-box"/>
    <property type="match status" value="1"/>
</dbReference>
<evidence type="ECO:0000256" key="11">
    <source>
        <dbReference type="ARBA" id="ARBA00022989"/>
    </source>
</evidence>
<keyword evidence="9" id="KW-0833">Ubl conjugation pathway</keyword>
<accession>A0A8T2QWA5</accession>
<dbReference type="PANTHER" id="PTHR46913">
    <property type="entry name" value="RING-H2 FINGER PROTEIN ATL16"/>
    <property type="match status" value="1"/>
</dbReference>
<evidence type="ECO:0000256" key="3">
    <source>
        <dbReference type="ARBA" id="ARBA00004906"/>
    </source>
</evidence>
<comment type="caution">
    <text evidence="16">The sequence shown here is derived from an EMBL/GenBank/DDBJ whole genome shotgun (WGS) entry which is preliminary data.</text>
</comment>
<dbReference type="OMA" id="KRIYARC"/>
<dbReference type="Proteomes" id="UP000825935">
    <property type="component" value="Chromosome 31"/>
</dbReference>
<dbReference type="GO" id="GO:0016567">
    <property type="term" value="P:protein ubiquitination"/>
    <property type="evidence" value="ECO:0007669"/>
    <property type="project" value="InterPro"/>
</dbReference>
<dbReference type="InterPro" id="IPR001841">
    <property type="entry name" value="Znf_RING"/>
</dbReference>
<evidence type="ECO:0000313" key="16">
    <source>
        <dbReference type="EMBL" id="KAH7288382.1"/>
    </source>
</evidence>
<keyword evidence="11 14" id="KW-1133">Transmembrane helix</keyword>